<evidence type="ECO:0000313" key="3">
    <source>
        <dbReference type="Proteomes" id="UP000600247"/>
    </source>
</evidence>
<dbReference type="EMBL" id="BMHY01000010">
    <property type="protein sequence ID" value="GGG81380.1"/>
    <property type="molecule type" value="Genomic_DNA"/>
</dbReference>
<dbReference type="CDD" id="cd11614">
    <property type="entry name" value="SAF_CpaB_FlgA_like"/>
    <property type="match status" value="1"/>
</dbReference>
<accession>A0A917HKC2</accession>
<feature type="domain" description="SAF" evidence="1">
    <location>
        <begin position="38"/>
        <end position="100"/>
    </location>
</feature>
<gene>
    <name evidence="2" type="ORF">GCM10010918_43270</name>
</gene>
<reference evidence="2 3" key="1">
    <citation type="journal article" date="2014" name="Int. J. Syst. Evol. Microbiol.">
        <title>Complete genome sequence of Corynebacterium casei LMG S-19264T (=DSM 44701T), isolated from a smear-ripened cheese.</title>
        <authorList>
            <consortium name="US DOE Joint Genome Institute (JGI-PGF)"/>
            <person name="Walter F."/>
            <person name="Albersmeier A."/>
            <person name="Kalinowski J."/>
            <person name="Ruckert C."/>
        </authorList>
    </citation>
    <scope>NUCLEOTIDE SEQUENCE [LARGE SCALE GENOMIC DNA]</scope>
    <source>
        <strain evidence="2 3">CGMCC 1.15286</strain>
    </source>
</reference>
<evidence type="ECO:0000313" key="2">
    <source>
        <dbReference type="EMBL" id="GGG81380.1"/>
    </source>
</evidence>
<keyword evidence="3" id="KW-1185">Reference proteome</keyword>
<protein>
    <recommendedName>
        <fullName evidence="1">SAF domain-containing protein</fullName>
    </recommendedName>
</protein>
<evidence type="ECO:0000259" key="1">
    <source>
        <dbReference type="SMART" id="SM00858"/>
    </source>
</evidence>
<organism evidence="2 3">
    <name type="scientific">Paenibacillus radicis</name>
    <name type="common">ex Gao et al. 2016</name>
    <dbReference type="NCBI Taxonomy" id="1737354"/>
    <lineage>
        <taxon>Bacteria</taxon>
        <taxon>Bacillati</taxon>
        <taxon>Bacillota</taxon>
        <taxon>Bacilli</taxon>
        <taxon>Bacillales</taxon>
        <taxon>Paenibacillaceae</taxon>
        <taxon>Paenibacillus</taxon>
    </lineage>
</organism>
<proteinExistence type="predicted"/>
<dbReference type="InterPro" id="IPR013974">
    <property type="entry name" value="SAF"/>
</dbReference>
<dbReference type="AlphaFoldDB" id="A0A917HKC2"/>
<sequence length="241" mass="26703">MSRKRSAGISVAAALLSVSVVYGLFHMQRLQLEKQETVAVVVPKRFIEAGKRLEMEDLIYRRMPRDTLDKDMLLDASAVAGMETVVPLGTNEPILAWKINRYRLLPAGSESTFQIPREYVRSISNGIRAGDKVTLYVSGEGEPSRRLFEELVTVASVKSSGNTEIDNMQNSNLLSLADDDKARMYASRRDANGMIDYINLNLTEPQWLLIDGYCKEGAGKLVIAFSPESLNVPAERTGEGS</sequence>
<dbReference type="Proteomes" id="UP000600247">
    <property type="component" value="Unassembled WGS sequence"/>
</dbReference>
<dbReference type="RefSeq" id="WP_188891293.1">
    <property type="nucleotide sequence ID" value="NZ_BMHY01000010.1"/>
</dbReference>
<dbReference type="SMART" id="SM00858">
    <property type="entry name" value="SAF"/>
    <property type="match status" value="1"/>
</dbReference>
<name>A0A917HKC2_9BACL</name>
<comment type="caution">
    <text evidence="2">The sequence shown here is derived from an EMBL/GenBank/DDBJ whole genome shotgun (WGS) entry which is preliminary data.</text>
</comment>